<dbReference type="AlphaFoldDB" id="X7EBF0"/>
<proteinExistence type="inferred from homology"/>
<comment type="similarity">
    <text evidence="1">Belongs to the sigma-70 factor family. ECF subfamily.</text>
</comment>
<evidence type="ECO:0000313" key="7">
    <source>
        <dbReference type="EMBL" id="ETX13287.1"/>
    </source>
</evidence>
<dbReference type="PANTHER" id="PTHR43133">
    <property type="entry name" value="RNA POLYMERASE ECF-TYPE SIGMA FACTO"/>
    <property type="match status" value="1"/>
</dbReference>
<dbReference type="SUPFAM" id="SSF88659">
    <property type="entry name" value="Sigma3 and sigma4 domains of RNA polymerase sigma factors"/>
    <property type="match status" value="1"/>
</dbReference>
<evidence type="ECO:0000256" key="3">
    <source>
        <dbReference type="ARBA" id="ARBA00023082"/>
    </source>
</evidence>
<dbReference type="Proteomes" id="UP000022447">
    <property type="component" value="Unassembled WGS sequence"/>
</dbReference>
<dbReference type="Pfam" id="PF04542">
    <property type="entry name" value="Sigma70_r2"/>
    <property type="match status" value="1"/>
</dbReference>
<dbReference type="NCBIfam" id="TIGR02937">
    <property type="entry name" value="sigma70-ECF"/>
    <property type="match status" value="1"/>
</dbReference>
<dbReference type="InterPro" id="IPR013324">
    <property type="entry name" value="RNA_pol_sigma_r3/r4-like"/>
</dbReference>
<evidence type="ECO:0000259" key="6">
    <source>
        <dbReference type="Pfam" id="PF08281"/>
    </source>
</evidence>
<gene>
    <name evidence="7" type="ORF">OCH239_12325</name>
</gene>
<keyword evidence="4" id="KW-0804">Transcription</keyword>
<evidence type="ECO:0000256" key="2">
    <source>
        <dbReference type="ARBA" id="ARBA00023015"/>
    </source>
</evidence>
<dbReference type="Gene3D" id="1.10.1740.10">
    <property type="match status" value="1"/>
</dbReference>
<sequence length="164" mass="18388">MTDRFETDLIEAVPALRRYALSLCRRGDVADDLVQITAERAMAGRRGYDPATAVRPWLFRILRNAWIDMTRRQITRGTEVDVHEMPEAAIYDGSRASEASLALRETEAALATLPADQREVIRLVCFEELSYAEAAEVLEIPKGTVMSRLARGRVALAEKLGLNR</sequence>
<dbReference type="GO" id="GO:0003677">
    <property type="term" value="F:DNA binding"/>
    <property type="evidence" value="ECO:0007669"/>
    <property type="project" value="InterPro"/>
</dbReference>
<keyword evidence="2" id="KW-0805">Transcription regulation</keyword>
<organism evidence="7 8">
    <name type="scientific">Roseivivax halodurans JCM 10272</name>
    <dbReference type="NCBI Taxonomy" id="1449350"/>
    <lineage>
        <taxon>Bacteria</taxon>
        <taxon>Pseudomonadati</taxon>
        <taxon>Pseudomonadota</taxon>
        <taxon>Alphaproteobacteria</taxon>
        <taxon>Rhodobacterales</taxon>
        <taxon>Roseobacteraceae</taxon>
        <taxon>Roseivivax</taxon>
    </lineage>
</organism>
<dbReference type="InterPro" id="IPR013249">
    <property type="entry name" value="RNA_pol_sigma70_r4_t2"/>
</dbReference>
<evidence type="ECO:0000256" key="1">
    <source>
        <dbReference type="ARBA" id="ARBA00010641"/>
    </source>
</evidence>
<dbReference type="SUPFAM" id="SSF88946">
    <property type="entry name" value="Sigma2 domain of RNA polymerase sigma factors"/>
    <property type="match status" value="1"/>
</dbReference>
<name>X7EBF0_9RHOB</name>
<dbReference type="InterPro" id="IPR014284">
    <property type="entry name" value="RNA_pol_sigma-70_dom"/>
</dbReference>
<dbReference type="CDD" id="cd06171">
    <property type="entry name" value="Sigma70_r4"/>
    <property type="match status" value="1"/>
</dbReference>
<dbReference type="Gene3D" id="1.10.10.10">
    <property type="entry name" value="Winged helix-like DNA-binding domain superfamily/Winged helix DNA-binding domain"/>
    <property type="match status" value="1"/>
</dbReference>
<reference evidence="7 8" key="1">
    <citation type="submission" date="2014-01" db="EMBL/GenBank/DDBJ databases">
        <title>Roseivivax halodurans JCM 10272 Genome Sequencing.</title>
        <authorList>
            <person name="Lai Q."/>
            <person name="Li G."/>
            <person name="Shao Z."/>
        </authorList>
    </citation>
    <scope>NUCLEOTIDE SEQUENCE [LARGE SCALE GENOMIC DNA]</scope>
    <source>
        <strain evidence="7 8">JCM 10272</strain>
    </source>
</reference>
<dbReference type="InterPro" id="IPR013325">
    <property type="entry name" value="RNA_pol_sigma_r2"/>
</dbReference>
<dbReference type="EMBL" id="JALZ01000030">
    <property type="protein sequence ID" value="ETX13287.1"/>
    <property type="molecule type" value="Genomic_DNA"/>
</dbReference>
<dbReference type="PANTHER" id="PTHR43133:SF25">
    <property type="entry name" value="RNA POLYMERASE SIGMA FACTOR RFAY-RELATED"/>
    <property type="match status" value="1"/>
</dbReference>
<dbReference type="InterPro" id="IPR007627">
    <property type="entry name" value="RNA_pol_sigma70_r2"/>
</dbReference>
<dbReference type="RefSeq" id="WP_037265417.1">
    <property type="nucleotide sequence ID" value="NZ_JALZ01000030.1"/>
</dbReference>
<protein>
    <submittedName>
        <fullName evidence="7">RNA polymerase sigma70 factor</fullName>
    </submittedName>
</protein>
<keyword evidence="8" id="KW-1185">Reference proteome</keyword>
<accession>X7EBF0</accession>
<dbReference type="GO" id="GO:0006352">
    <property type="term" value="P:DNA-templated transcription initiation"/>
    <property type="evidence" value="ECO:0007669"/>
    <property type="project" value="InterPro"/>
</dbReference>
<dbReference type="InterPro" id="IPR039425">
    <property type="entry name" value="RNA_pol_sigma-70-like"/>
</dbReference>
<dbReference type="InterPro" id="IPR036388">
    <property type="entry name" value="WH-like_DNA-bd_sf"/>
</dbReference>
<dbReference type="GO" id="GO:0016987">
    <property type="term" value="F:sigma factor activity"/>
    <property type="evidence" value="ECO:0007669"/>
    <property type="project" value="UniProtKB-KW"/>
</dbReference>
<evidence type="ECO:0000256" key="4">
    <source>
        <dbReference type="ARBA" id="ARBA00023163"/>
    </source>
</evidence>
<feature type="domain" description="RNA polymerase sigma-70 region 2" evidence="5">
    <location>
        <begin position="13"/>
        <end position="73"/>
    </location>
</feature>
<keyword evidence="3" id="KW-0731">Sigma factor</keyword>
<dbReference type="Pfam" id="PF08281">
    <property type="entry name" value="Sigma70_r4_2"/>
    <property type="match status" value="1"/>
</dbReference>
<dbReference type="OrthoDB" id="9803470at2"/>
<evidence type="ECO:0000259" key="5">
    <source>
        <dbReference type="Pfam" id="PF04542"/>
    </source>
</evidence>
<evidence type="ECO:0000313" key="8">
    <source>
        <dbReference type="Proteomes" id="UP000022447"/>
    </source>
</evidence>
<dbReference type="STRING" id="1449350.OCH239_12325"/>
<dbReference type="eggNOG" id="COG1595">
    <property type="taxonomic scope" value="Bacteria"/>
</dbReference>
<feature type="domain" description="RNA polymerase sigma factor 70 region 4 type 2" evidence="6">
    <location>
        <begin position="105"/>
        <end position="156"/>
    </location>
</feature>
<comment type="caution">
    <text evidence="7">The sequence shown here is derived from an EMBL/GenBank/DDBJ whole genome shotgun (WGS) entry which is preliminary data.</text>
</comment>